<dbReference type="EMBL" id="AYYF01001540">
    <property type="protein sequence ID" value="ETK11517.1"/>
    <property type="molecule type" value="Genomic_DNA"/>
</dbReference>
<gene>
    <name evidence="1" type="ORF">T235_15030</name>
</gene>
<protein>
    <submittedName>
        <fullName evidence="1">Uncharacterized protein</fullName>
    </submittedName>
</protein>
<proteinExistence type="predicted"/>
<organism evidence="1 2">
    <name type="scientific">Tannerella sp. oral taxon BU063 isolate Cell 8/11</name>
    <dbReference type="NCBI Taxonomy" id="1411915"/>
    <lineage>
        <taxon>Bacteria</taxon>
        <taxon>Pseudomonadati</taxon>
        <taxon>Bacteroidota</taxon>
        <taxon>Bacteroidia</taxon>
        <taxon>Bacteroidales</taxon>
        <taxon>Tannerellaceae</taxon>
        <taxon>Tannerella</taxon>
    </lineage>
</organism>
<sequence>MNTPLARTRPNSQGPAGPPRHIVAIDPDVDKSGVAFLHLPSREMHCEAKTFPELIDDLHAIKQATDALGESLTVVVEAGWLNRSNWHVQAGDSRRKAAAIGRAAGRNHEVGRKIVEMARHMGIEVVEQRPLQKCWRGTGRKITHEELAAFTGYTARTSQDMRDAALLAWVYAGLPIRI</sequence>
<reference evidence="1 2" key="1">
    <citation type="submission" date="2013-11" db="EMBL/GenBank/DDBJ databases">
        <title>Single cell genomics of uncultured Tannerella BU063 (oral taxon 286).</title>
        <authorList>
            <person name="Beall C.J."/>
            <person name="Campbell A.G."/>
            <person name="Griffen A.L."/>
            <person name="Podar M."/>
            <person name="Leys E.J."/>
        </authorList>
    </citation>
    <scope>NUCLEOTIDE SEQUENCE [LARGE SCALE GENOMIC DNA]</scope>
    <source>
        <strain evidence="1">Cell 8/11</strain>
    </source>
</reference>
<accession>W2CYM3</accession>
<evidence type="ECO:0000313" key="2">
    <source>
        <dbReference type="Proteomes" id="UP000034980"/>
    </source>
</evidence>
<dbReference type="AlphaFoldDB" id="W2CYM3"/>
<name>W2CYM3_9BACT</name>
<comment type="caution">
    <text evidence="1">The sequence shown here is derived from an EMBL/GenBank/DDBJ whole genome shotgun (WGS) entry which is preliminary data.</text>
</comment>
<dbReference type="PATRIC" id="fig|1411915.3.peg.1763"/>
<dbReference type="Proteomes" id="UP000034980">
    <property type="component" value="Unassembled WGS sequence"/>
</dbReference>
<evidence type="ECO:0000313" key="1">
    <source>
        <dbReference type="EMBL" id="ETK11517.1"/>
    </source>
</evidence>